<keyword evidence="8 10" id="KW-0594">Phospholipid biosynthesis</keyword>
<proteinExistence type="inferred from homology"/>
<dbReference type="PANTHER" id="PTHR30309:SF0">
    <property type="entry name" value="GLYCEROL-3-PHOSPHATE ACYLTRANSFERASE-RELATED"/>
    <property type="match status" value="1"/>
</dbReference>
<dbReference type="Proteomes" id="UP000030700">
    <property type="component" value="Unassembled WGS sequence"/>
</dbReference>
<organism evidence="11">
    <name type="scientific">Candidatus Moduliflexus flocculans</name>
    <dbReference type="NCBI Taxonomy" id="1499966"/>
    <lineage>
        <taxon>Bacteria</taxon>
        <taxon>Candidatus Moduliflexota</taxon>
        <taxon>Candidatus Moduliflexia</taxon>
        <taxon>Candidatus Moduliflexales</taxon>
        <taxon>Candidatus Moduliflexaceae</taxon>
    </lineage>
</organism>
<evidence type="ECO:0000256" key="9">
    <source>
        <dbReference type="ARBA" id="ARBA00023264"/>
    </source>
</evidence>
<feature type="transmembrane region" description="Helical" evidence="10">
    <location>
        <begin position="52"/>
        <end position="73"/>
    </location>
</feature>
<comment type="similarity">
    <text evidence="10">Belongs to the PlsY family.</text>
</comment>
<keyword evidence="6 10" id="KW-0443">Lipid metabolism</keyword>
<dbReference type="STRING" id="1499966.U14_01237"/>
<evidence type="ECO:0000313" key="12">
    <source>
        <dbReference type="Proteomes" id="UP000030700"/>
    </source>
</evidence>
<feature type="transmembrane region" description="Helical" evidence="10">
    <location>
        <begin position="110"/>
        <end position="131"/>
    </location>
</feature>
<comment type="subcellular location">
    <subcellularLocation>
        <location evidence="10">Cell membrane</location>
        <topology evidence="10">Multi-pass membrane protein</topology>
    </subcellularLocation>
</comment>
<evidence type="ECO:0000256" key="5">
    <source>
        <dbReference type="ARBA" id="ARBA00022989"/>
    </source>
</evidence>
<name>A0A0S6VW30_9BACT</name>
<comment type="catalytic activity">
    <reaction evidence="10">
        <text>an acyl phosphate + sn-glycerol 3-phosphate = a 1-acyl-sn-glycero-3-phosphate + phosphate</text>
        <dbReference type="Rhea" id="RHEA:34075"/>
        <dbReference type="ChEBI" id="CHEBI:43474"/>
        <dbReference type="ChEBI" id="CHEBI:57597"/>
        <dbReference type="ChEBI" id="CHEBI:57970"/>
        <dbReference type="ChEBI" id="CHEBI:59918"/>
        <dbReference type="EC" id="2.3.1.275"/>
    </reaction>
</comment>
<dbReference type="GO" id="GO:0008654">
    <property type="term" value="P:phospholipid biosynthetic process"/>
    <property type="evidence" value="ECO:0007669"/>
    <property type="project" value="UniProtKB-UniRule"/>
</dbReference>
<dbReference type="UniPathway" id="UPA00085"/>
<evidence type="ECO:0000256" key="6">
    <source>
        <dbReference type="ARBA" id="ARBA00023098"/>
    </source>
</evidence>
<dbReference type="EMBL" id="DF820455">
    <property type="protein sequence ID" value="GAK50012.1"/>
    <property type="molecule type" value="Genomic_DNA"/>
</dbReference>
<dbReference type="GO" id="GO:0043772">
    <property type="term" value="F:acyl-phosphate glycerol-3-phosphate acyltransferase activity"/>
    <property type="evidence" value="ECO:0007669"/>
    <property type="project" value="UniProtKB-UniRule"/>
</dbReference>
<dbReference type="HOGENOM" id="CLU_081254_0_0_0"/>
<evidence type="ECO:0000256" key="2">
    <source>
        <dbReference type="ARBA" id="ARBA00022516"/>
    </source>
</evidence>
<protein>
    <recommendedName>
        <fullName evidence="10">Glycerol-3-phosphate acyltransferase</fullName>
    </recommendedName>
    <alternativeName>
        <fullName evidence="10">Acyl-PO4 G3P acyltransferase</fullName>
    </alternativeName>
    <alternativeName>
        <fullName evidence="10">Acyl-phosphate--glycerol-3-phosphate acyltransferase</fullName>
    </alternativeName>
    <alternativeName>
        <fullName evidence="10">G3P acyltransferase</fullName>
        <shortName evidence="10">GPAT</shortName>
        <ecNumber evidence="10">2.3.1.275</ecNumber>
    </alternativeName>
    <alternativeName>
        <fullName evidence="10">Lysophosphatidic acid synthase</fullName>
        <shortName evidence="10">LPA synthase</shortName>
    </alternativeName>
</protein>
<keyword evidence="5 10" id="KW-1133">Transmembrane helix</keyword>
<evidence type="ECO:0000256" key="1">
    <source>
        <dbReference type="ARBA" id="ARBA00022475"/>
    </source>
</evidence>
<comment type="function">
    <text evidence="10">Catalyzes the transfer of an acyl group from acyl-phosphate (acyl-PO(4)) to glycerol-3-phosphate (G3P) to form lysophosphatidic acid (LPA). This enzyme utilizes acyl-phosphate as fatty acyl donor, but not acyl-CoA or acyl-ACP.</text>
</comment>
<comment type="subunit">
    <text evidence="10">Probably interacts with PlsX.</text>
</comment>
<dbReference type="InterPro" id="IPR003811">
    <property type="entry name" value="G3P_acylTferase_PlsY"/>
</dbReference>
<gene>
    <name evidence="10" type="primary">plsY</name>
    <name evidence="11" type="ORF">U14_01237</name>
</gene>
<keyword evidence="4 10" id="KW-0812">Transmembrane</keyword>
<dbReference type="SMART" id="SM01207">
    <property type="entry name" value="G3P_acyltransf"/>
    <property type="match status" value="1"/>
</dbReference>
<dbReference type="AlphaFoldDB" id="A0A0S6VW30"/>
<dbReference type="NCBIfam" id="TIGR00023">
    <property type="entry name" value="glycerol-3-phosphate 1-O-acyltransferase PlsY"/>
    <property type="match status" value="1"/>
</dbReference>
<keyword evidence="12" id="KW-1185">Reference proteome</keyword>
<keyword evidence="7 10" id="KW-0472">Membrane</keyword>
<accession>A0A0S6VW30</accession>
<dbReference type="GO" id="GO:0005886">
    <property type="term" value="C:plasma membrane"/>
    <property type="evidence" value="ECO:0007669"/>
    <property type="project" value="UniProtKB-SubCell"/>
</dbReference>
<dbReference type="Pfam" id="PF02660">
    <property type="entry name" value="G3P_acyltransf"/>
    <property type="match status" value="1"/>
</dbReference>
<evidence type="ECO:0000256" key="10">
    <source>
        <dbReference type="HAMAP-Rule" id="MF_01043"/>
    </source>
</evidence>
<feature type="transmembrane region" description="Helical" evidence="10">
    <location>
        <begin position="151"/>
        <end position="175"/>
    </location>
</feature>
<keyword evidence="3 10" id="KW-0808">Transferase</keyword>
<feature type="transmembrane region" description="Helical" evidence="10">
    <location>
        <begin position="6"/>
        <end position="24"/>
    </location>
</feature>
<keyword evidence="11" id="KW-0012">Acyltransferase</keyword>
<dbReference type="EC" id="2.3.1.275" evidence="10"/>
<sequence length="206" mass="22048">MILQLGMVVLAYLSGAIPFGYLIGKRKGIDIRQHGSGNIGTSNVKRILGKKAAAMTLLGDGLKGLIPVVMARALHLDGWWLVAVALAAIIGHNWPVYLKFKGGKGVTTTYGSFLGIALLPALLTILIWVIVSKTTKKASIAALSSSVCAPILAFTFGGSLPIVAFALITMALMYLRHIENIKRLLSGKELTLTETIKVEPLNNKDR</sequence>
<evidence type="ECO:0000256" key="7">
    <source>
        <dbReference type="ARBA" id="ARBA00023136"/>
    </source>
</evidence>
<comment type="pathway">
    <text evidence="10">Lipid metabolism; phospholipid metabolism.</text>
</comment>
<keyword evidence="2 10" id="KW-0444">Lipid biosynthesis</keyword>
<keyword evidence="1 10" id="KW-1003">Cell membrane</keyword>
<feature type="transmembrane region" description="Helical" evidence="10">
    <location>
        <begin position="79"/>
        <end position="98"/>
    </location>
</feature>
<keyword evidence="9 10" id="KW-1208">Phospholipid metabolism</keyword>
<evidence type="ECO:0000256" key="8">
    <source>
        <dbReference type="ARBA" id="ARBA00023209"/>
    </source>
</evidence>
<dbReference type="HAMAP" id="MF_01043">
    <property type="entry name" value="PlsY"/>
    <property type="match status" value="1"/>
</dbReference>
<evidence type="ECO:0000256" key="4">
    <source>
        <dbReference type="ARBA" id="ARBA00022692"/>
    </source>
</evidence>
<evidence type="ECO:0000256" key="3">
    <source>
        <dbReference type="ARBA" id="ARBA00022679"/>
    </source>
</evidence>
<evidence type="ECO:0000313" key="11">
    <source>
        <dbReference type="EMBL" id="GAK50012.1"/>
    </source>
</evidence>
<dbReference type="PANTHER" id="PTHR30309">
    <property type="entry name" value="INNER MEMBRANE PROTEIN YGIH"/>
    <property type="match status" value="1"/>
</dbReference>
<reference evidence="11" key="1">
    <citation type="journal article" date="2015" name="PeerJ">
        <title>First genomic representation of candidate bacterial phylum KSB3 points to enhanced environmental sensing as a trigger of wastewater bulking.</title>
        <authorList>
            <person name="Sekiguchi Y."/>
            <person name="Ohashi A."/>
            <person name="Parks D.H."/>
            <person name="Yamauchi T."/>
            <person name="Tyson G.W."/>
            <person name="Hugenholtz P."/>
        </authorList>
    </citation>
    <scope>NUCLEOTIDE SEQUENCE [LARGE SCALE GENOMIC DNA]</scope>
</reference>